<feature type="region of interest" description="Disordered" evidence="2">
    <location>
        <begin position="264"/>
        <end position="285"/>
    </location>
</feature>
<proteinExistence type="predicted"/>
<organism evidence="3 4">
    <name type="scientific">Blepharisma stoltei</name>
    <dbReference type="NCBI Taxonomy" id="1481888"/>
    <lineage>
        <taxon>Eukaryota</taxon>
        <taxon>Sar</taxon>
        <taxon>Alveolata</taxon>
        <taxon>Ciliophora</taxon>
        <taxon>Postciliodesmatophora</taxon>
        <taxon>Heterotrichea</taxon>
        <taxon>Heterotrichida</taxon>
        <taxon>Blepharismidae</taxon>
        <taxon>Blepharisma</taxon>
    </lineage>
</organism>
<evidence type="ECO:0000256" key="2">
    <source>
        <dbReference type="SAM" id="MobiDB-lite"/>
    </source>
</evidence>
<dbReference type="EMBL" id="CAJZBQ010000033">
    <property type="protein sequence ID" value="CAG9323275.1"/>
    <property type="molecule type" value="Genomic_DNA"/>
</dbReference>
<accession>A0AAU9J7P7</accession>
<comment type="caution">
    <text evidence="3">The sequence shown here is derived from an EMBL/GenBank/DDBJ whole genome shotgun (WGS) entry which is preliminary data.</text>
</comment>
<dbReference type="AlphaFoldDB" id="A0AAU9J7P7"/>
<reference evidence="3" key="1">
    <citation type="submission" date="2021-09" db="EMBL/GenBank/DDBJ databases">
        <authorList>
            <consortium name="AG Swart"/>
            <person name="Singh M."/>
            <person name="Singh A."/>
            <person name="Seah K."/>
            <person name="Emmerich C."/>
        </authorList>
    </citation>
    <scope>NUCLEOTIDE SEQUENCE</scope>
    <source>
        <strain evidence="3">ATCC30299</strain>
    </source>
</reference>
<keyword evidence="1" id="KW-0175">Coiled coil</keyword>
<dbReference type="Proteomes" id="UP001162131">
    <property type="component" value="Unassembled WGS sequence"/>
</dbReference>
<sequence length="316" mass="36468">MKSSFHSQKSARSIIDHKLAVSEDEILMKNSKFLKTQRAQLEQKIQDLSVKIQLKDKEISKLKQSFSASFLDSDIKSSPDPQRRLSTDVLSKSQFSDYERSRDFTNSSNYLAQLKIDLQIANNLKDSYEKKYKDSLLICSPDNGPGEDLERVFELEEEYEELKKELETQIIVAEESLRERDYLKSEVIPVLERTLHLYEQNKTEMEEEIAELKGEMRLLKRSVERVRPSYVDDDEMEHHAKSLYVEVSSRKTLVTPSPKIVPKGIKNEASFSSSRPVSRGSMIQNVTRTPRAKIYIPSYLRHKKSATNSARKATSP</sequence>
<evidence type="ECO:0000313" key="3">
    <source>
        <dbReference type="EMBL" id="CAG9323275.1"/>
    </source>
</evidence>
<feature type="compositionally biased region" description="Low complexity" evidence="2">
    <location>
        <begin position="270"/>
        <end position="281"/>
    </location>
</feature>
<gene>
    <name evidence="3" type="ORF">BSTOLATCC_MIC33175</name>
</gene>
<keyword evidence="4" id="KW-1185">Reference proteome</keyword>
<evidence type="ECO:0000313" key="4">
    <source>
        <dbReference type="Proteomes" id="UP001162131"/>
    </source>
</evidence>
<evidence type="ECO:0000256" key="1">
    <source>
        <dbReference type="SAM" id="Coils"/>
    </source>
</evidence>
<feature type="coiled-coil region" evidence="1">
    <location>
        <begin position="111"/>
        <end position="222"/>
    </location>
</feature>
<protein>
    <submittedName>
        <fullName evidence="3">Uncharacterized protein</fullName>
    </submittedName>
</protein>
<name>A0AAU9J7P7_9CILI</name>
<feature type="coiled-coil region" evidence="1">
    <location>
        <begin position="31"/>
        <end position="65"/>
    </location>
</feature>